<proteinExistence type="predicted"/>
<sequence>MTTSLGIAATTAVIRSLLQNALPEAQLNGVLGPITVSALPPDRISESAETSRLNLFMYQVRPNTGWSTAELPSAAASGRRTANPPLALDLGYLLSAYGKDNFHGEILLGYGALVIHRTRVLTRAAVQQTFAGSPPADLTLLATAELESQEELVSLSMEPLTTEEMSRLWQVFGERYRPSIAFTAHVLLLRADDPVAPPGPPVLISRLGVTTSIHPTITAVEPRVATAGTTTHLELVGTSLLTPRTRALFGSGEAEDPQPGSTPLRVRVPLPGTLRAGVNTVRVQQPALFEGEERPGVESTVAPFVLRPAFTTTGAGIPSIVVSGGTPSGPRISATVTVRLRPDVGRRQDVRLLLTQTGAAAGAVPHAATVAAPSRAAAAADSTDTIAFRVDDVPRGDYLARVRVDGVETELGQVNGVYAEPVVDLR</sequence>
<feature type="domain" description="Pvc16 N-terminal" evidence="1">
    <location>
        <begin position="10"/>
        <end position="199"/>
    </location>
</feature>
<dbReference type="InterPro" id="IPR025351">
    <property type="entry name" value="Pvc16_N"/>
</dbReference>
<organism evidence="2 3">
    <name type="scientific">Kineococcus aurantiacus</name>
    <dbReference type="NCBI Taxonomy" id="37633"/>
    <lineage>
        <taxon>Bacteria</taxon>
        <taxon>Bacillati</taxon>
        <taxon>Actinomycetota</taxon>
        <taxon>Actinomycetes</taxon>
        <taxon>Kineosporiales</taxon>
        <taxon>Kineosporiaceae</taxon>
        <taxon>Kineococcus</taxon>
    </lineage>
</organism>
<dbReference type="Pfam" id="PF14065">
    <property type="entry name" value="Pvc16_N"/>
    <property type="match status" value="1"/>
</dbReference>
<evidence type="ECO:0000313" key="2">
    <source>
        <dbReference type="EMBL" id="NYD24663.1"/>
    </source>
</evidence>
<reference evidence="2 3" key="1">
    <citation type="submission" date="2020-07" db="EMBL/GenBank/DDBJ databases">
        <title>Sequencing the genomes of 1000 actinobacteria strains.</title>
        <authorList>
            <person name="Klenk H.-P."/>
        </authorList>
    </citation>
    <scope>NUCLEOTIDE SEQUENCE [LARGE SCALE GENOMIC DNA]</scope>
    <source>
        <strain evidence="2 3">DSM 7487</strain>
    </source>
</reference>
<dbReference type="EMBL" id="JACCBB010000001">
    <property type="protein sequence ID" value="NYD24663.1"/>
    <property type="molecule type" value="Genomic_DNA"/>
</dbReference>
<comment type="caution">
    <text evidence="2">The sequence shown here is derived from an EMBL/GenBank/DDBJ whole genome shotgun (WGS) entry which is preliminary data.</text>
</comment>
<evidence type="ECO:0000313" key="3">
    <source>
        <dbReference type="Proteomes" id="UP000521922"/>
    </source>
</evidence>
<protein>
    <recommendedName>
        <fullName evidence="1">Pvc16 N-terminal domain-containing protein</fullName>
    </recommendedName>
</protein>
<evidence type="ECO:0000259" key="1">
    <source>
        <dbReference type="Pfam" id="PF14065"/>
    </source>
</evidence>
<gene>
    <name evidence="2" type="ORF">BJ968_004203</name>
</gene>
<accession>A0A7Y9DQ32</accession>
<keyword evidence="3" id="KW-1185">Reference proteome</keyword>
<dbReference type="AlphaFoldDB" id="A0A7Y9DQ32"/>
<name>A0A7Y9DQ32_9ACTN</name>
<dbReference type="RefSeq" id="WP_179755201.1">
    <property type="nucleotide sequence ID" value="NZ_BAAAGN010000013.1"/>
</dbReference>
<dbReference type="Proteomes" id="UP000521922">
    <property type="component" value="Unassembled WGS sequence"/>
</dbReference>